<sequence length="246" mass="26911">MPERRSRRRVELPLVTLLPNLITVAAICAGLSAIRFALQHNYVVAVQLIIVAAVFDGLDGRLARMLKSESPLGAELDSLADFLNFGVAPGILIYVWAFAELRDQGWVAVVIYVVCCVLRLARFNVDSKADAGGGAKRFFTGVPAPAGAFLALLPIFASFTWSQVPLLPEPLIAIYIVAVGMLMISRIPTWSLKSLTIYRENARLFIVGFVAVLAALLSFPWISLTVLDFAYLAGMLWSWRVAKSLS</sequence>
<keyword evidence="12" id="KW-0594">Phospholipid biosynthesis</keyword>
<comment type="caution">
    <text evidence="17">The sequence shown here is derived from an EMBL/GenBank/DDBJ whole genome shotgun (WGS) entry which is preliminary data.</text>
</comment>
<proteinExistence type="inferred from homology"/>
<evidence type="ECO:0000256" key="11">
    <source>
        <dbReference type="ARBA" id="ARBA00023136"/>
    </source>
</evidence>
<keyword evidence="18" id="KW-1185">Reference proteome</keyword>
<keyword evidence="13" id="KW-1208">Phospholipid metabolism</keyword>
<feature type="transmembrane region" description="Helical" evidence="16">
    <location>
        <begin position="40"/>
        <end position="58"/>
    </location>
</feature>
<evidence type="ECO:0000256" key="6">
    <source>
        <dbReference type="ARBA" id="ARBA00022516"/>
    </source>
</evidence>
<evidence type="ECO:0000256" key="15">
    <source>
        <dbReference type="RuleBase" id="RU003750"/>
    </source>
</evidence>
<feature type="transmembrane region" description="Helical" evidence="16">
    <location>
        <begin position="79"/>
        <end position="99"/>
    </location>
</feature>
<feature type="transmembrane region" description="Helical" evidence="16">
    <location>
        <begin position="137"/>
        <end position="159"/>
    </location>
</feature>
<evidence type="ECO:0000313" key="18">
    <source>
        <dbReference type="Proteomes" id="UP000199541"/>
    </source>
</evidence>
<feature type="transmembrane region" description="Helical" evidence="16">
    <location>
        <begin position="171"/>
        <end position="192"/>
    </location>
</feature>
<dbReference type="Proteomes" id="UP000199541">
    <property type="component" value="Unassembled WGS sequence"/>
</dbReference>
<dbReference type="EC" id="2.7.8.8" evidence="4"/>
<evidence type="ECO:0000256" key="3">
    <source>
        <dbReference type="ARBA" id="ARBA00010441"/>
    </source>
</evidence>
<reference evidence="17 18" key="1">
    <citation type="submission" date="2016-10" db="EMBL/GenBank/DDBJ databases">
        <authorList>
            <person name="Varghese N."/>
            <person name="Submissions S."/>
        </authorList>
    </citation>
    <scope>NUCLEOTIDE SEQUENCE [LARGE SCALE GENOMIC DNA]</scope>
    <source>
        <strain evidence="17 18">DSM 24802</strain>
    </source>
</reference>
<name>A0A1H3CFY2_9RHOB</name>
<comment type="similarity">
    <text evidence="3 15">Belongs to the CDP-alcohol phosphatidyltransferase class-I family.</text>
</comment>
<dbReference type="PROSITE" id="PS00379">
    <property type="entry name" value="CDP_ALCOHOL_P_TRANSF"/>
    <property type="match status" value="1"/>
</dbReference>
<evidence type="ECO:0000256" key="9">
    <source>
        <dbReference type="ARBA" id="ARBA00022989"/>
    </source>
</evidence>
<keyword evidence="11 16" id="KW-0472">Membrane</keyword>
<evidence type="ECO:0000256" key="4">
    <source>
        <dbReference type="ARBA" id="ARBA00013174"/>
    </source>
</evidence>
<feature type="transmembrane region" description="Helical" evidence="16">
    <location>
        <begin position="105"/>
        <end position="125"/>
    </location>
</feature>
<feature type="transmembrane region" description="Helical" evidence="16">
    <location>
        <begin position="12"/>
        <end position="34"/>
    </location>
</feature>
<feature type="transmembrane region" description="Helical" evidence="16">
    <location>
        <begin position="204"/>
        <end position="237"/>
    </location>
</feature>
<dbReference type="InterPro" id="IPR050324">
    <property type="entry name" value="CDP-alcohol_PTase-I"/>
</dbReference>
<dbReference type="PANTHER" id="PTHR14269:SF61">
    <property type="entry name" value="CDP-DIACYLGLYCEROL--SERINE O-PHOSPHATIDYLTRANSFERASE"/>
    <property type="match status" value="1"/>
</dbReference>
<evidence type="ECO:0000256" key="10">
    <source>
        <dbReference type="ARBA" id="ARBA00023098"/>
    </source>
</evidence>
<keyword evidence="8 16" id="KW-0812">Transmembrane</keyword>
<evidence type="ECO:0000256" key="5">
    <source>
        <dbReference type="ARBA" id="ARBA00017171"/>
    </source>
</evidence>
<keyword evidence="6" id="KW-0444">Lipid biosynthesis</keyword>
<dbReference type="Pfam" id="PF01066">
    <property type="entry name" value="CDP-OH_P_transf"/>
    <property type="match status" value="1"/>
</dbReference>
<dbReference type="InterPro" id="IPR000462">
    <property type="entry name" value="CDP-OH_P_trans"/>
</dbReference>
<comment type="catalytic activity">
    <reaction evidence="1">
        <text>a CDP-1,2-diacyl-sn-glycerol + L-serine = a 1,2-diacyl-sn-glycero-3-phospho-L-serine + CMP + H(+)</text>
        <dbReference type="Rhea" id="RHEA:16913"/>
        <dbReference type="ChEBI" id="CHEBI:15378"/>
        <dbReference type="ChEBI" id="CHEBI:33384"/>
        <dbReference type="ChEBI" id="CHEBI:57262"/>
        <dbReference type="ChEBI" id="CHEBI:58332"/>
        <dbReference type="ChEBI" id="CHEBI:60377"/>
        <dbReference type="EC" id="2.7.8.8"/>
    </reaction>
</comment>
<dbReference type="NCBIfam" id="TIGR00473">
    <property type="entry name" value="pssA"/>
    <property type="match status" value="1"/>
</dbReference>
<keyword evidence="9 16" id="KW-1133">Transmembrane helix</keyword>
<accession>A0A1H3CFY2</accession>
<evidence type="ECO:0000256" key="12">
    <source>
        <dbReference type="ARBA" id="ARBA00023209"/>
    </source>
</evidence>
<gene>
    <name evidence="17" type="ORF">SAMN05444006_11927</name>
</gene>
<keyword evidence="10" id="KW-0443">Lipid metabolism</keyword>
<evidence type="ECO:0000256" key="8">
    <source>
        <dbReference type="ARBA" id="ARBA00022692"/>
    </source>
</evidence>
<evidence type="ECO:0000256" key="1">
    <source>
        <dbReference type="ARBA" id="ARBA00000287"/>
    </source>
</evidence>
<dbReference type="InterPro" id="IPR048254">
    <property type="entry name" value="CDP_ALCOHOL_P_TRANSF_CS"/>
</dbReference>
<evidence type="ECO:0000256" key="2">
    <source>
        <dbReference type="ARBA" id="ARBA00004127"/>
    </source>
</evidence>
<dbReference type="InterPro" id="IPR043130">
    <property type="entry name" value="CDP-OH_PTrfase_TM_dom"/>
</dbReference>
<dbReference type="InterPro" id="IPR004533">
    <property type="entry name" value="CDP-diaglyc--ser_O-PTrfase"/>
</dbReference>
<dbReference type="EMBL" id="FNOB01000019">
    <property type="protein sequence ID" value="SDX53051.1"/>
    <property type="molecule type" value="Genomic_DNA"/>
</dbReference>
<dbReference type="PANTHER" id="PTHR14269">
    <property type="entry name" value="CDP-DIACYLGLYCEROL--GLYCEROL-3-PHOSPHATE 3-PHOSPHATIDYLTRANSFERASE-RELATED"/>
    <property type="match status" value="1"/>
</dbReference>
<evidence type="ECO:0000256" key="16">
    <source>
        <dbReference type="SAM" id="Phobius"/>
    </source>
</evidence>
<organism evidence="17 18">
    <name type="scientific">Allgaiera indica</name>
    <dbReference type="NCBI Taxonomy" id="765699"/>
    <lineage>
        <taxon>Bacteria</taxon>
        <taxon>Pseudomonadati</taxon>
        <taxon>Pseudomonadota</taxon>
        <taxon>Alphaproteobacteria</taxon>
        <taxon>Rhodobacterales</taxon>
        <taxon>Paracoccaceae</taxon>
        <taxon>Allgaiera</taxon>
    </lineage>
</organism>
<protein>
    <recommendedName>
        <fullName evidence="5">CDP-diacylglycerol--serine O-phosphatidyltransferase</fullName>
        <ecNumber evidence="4">2.7.8.8</ecNumber>
    </recommendedName>
    <alternativeName>
        <fullName evidence="14">Phosphatidylserine synthase</fullName>
    </alternativeName>
</protein>
<evidence type="ECO:0000256" key="7">
    <source>
        <dbReference type="ARBA" id="ARBA00022679"/>
    </source>
</evidence>
<dbReference type="Gene3D" id="1.20.120.1760">
    <property type="match status" value="1"/>
</dbReference>
<dbReference type="RefSeq" id="WP_035838138.1">
    <property type="nucleotide sequence ID" value="NZ_BNAB01000019.1"/>
</dbReference>
<evidence type="ECO:0000256" key="14">
    <source>
        <dbReference type="ARBA" id="ARBA00032361"/>
    </source>
</evidence>
<evidence type="ECO:0000256" key="13">
    <source>
        <dbReference type="ARBA" id="ARBA00023264"/>
    </source>
</evidence>
<comment type="subcellular location">
    <subcellularLocation>
        <location evidence="2">Endomembrane system</location>
        <topology evidence="2">Multi-pass membrane protein</topology>
    </subcellularLocation>
</comment>
<evidence type="ECO:0000313" key="17">
    <source>
        <dbReference type="EMBL" id="SDX53051.1"/>
    </source>
</evidence>
<keyword evidence="7 15" id="KW-0808">Transferase</keyword>